<gene>
    <name evidence="7" type="ORF">SAMN00777080_4346</name>
</gene>
<dbReference type="Gene3D" id="1.10.357.10">
    <property type="entry name" value="Tetracycline Repressor, domain 2"/>
    <property type="match status" value="1"/>
</dbReference>
<dbReference type="SUPFAM" id="SSF48498">
    <property type="entry name" value="Tetracyclin repressor-like, C-terminal domain"/>
    <property type="match status" value="1"/>
</dbReference>
<dbReference type="Pfam" id="PF00440">
    <property type="entry name" value="TetR_N"/>
    <property type="match status" value="1"/>
</dbReference>
<proteinExistence type="predicted"/>
<accession>A0A1W2H9W2</accession>
<keyword evidence="8" id="KW-1185">Reference proteome</keyword>
<dbReference type="Gene3D" id="1.10.10.60">
    <property type="entry name" value="Homeodomain-like"/>
    <property type="match status" value="1"/>
</dbReference>
<evidence type="ECO:0000313" key="8">
    <source>
        <dbReference type="Proteomes" id="UP000192333"/>
    </source>
</evidence>
<dbReference type="PROSITE" id="PS50977">
    <property type="entry name" value="HTH_TETR_2"/>
    <property type="match status" value="1"/>
</dbReference>
<dbReference type="InterPro" id="IPR001647">
    <property type="entry name" value="HTH_TetR"/>
</dbReference>
<evidence type="ECO:0000259" key="6">
    <source>
        <dbReference type="PROSITE" id="PS50977"/>
    </source>
</evidence>
<dbReference type="STRING" id="758820.SAMN00777080_4346"/>
<dbReference type="PANTHER" id="PTHR30055">
    <property type="entry name" value="HTH-TYPE TRANSCRIPTIONAL REGULATOR RUTR"/>
    <property type="match status" value="1"/>
</dbReference>
<dbReference type="InterPro" id="IPR009057">
    <property type="entry name" value="Homeodomain-like_sf"/>
</dbReference>
<keyword evidence="1" id="KW-0678">Repressor</keyword>
<evidence type="ECO:0000256" key="4">
    <source>
        <dbReference type="ARBA" id="ARBA00023163"/>
    </source>
</evidence>
<dbReference type="SUPFAM" id="SSF46689">
    <property type="entry name" value="Homeodomain-like"/>
    <property type="match status" value="1"/>
</dbReference>
<dbReference type="InterPro" id="IPR050109">
    <property type="entry name" value="HTH-type_TetR-like_transc_reg"/>
</dbReference>
<evidence type="ECO:0000256" key="3">
    <source>
        <dbReference type="ARBA" id="ARBA00023125"/>
    </source>
</evidence>
<reference evidence="8" key="1">
    <citation type="submission" date="2017-04" db="EMBL/GenBank/DDBJ databases">
        <authorList>
            <person name="Varghese N."/>
            <person name="Submissions S."/>
        </authorList>
    </citation>
    <scope>NUCLEOTIDE SEQUENCE [LARGE SCALE GENOMIC DNA]</scope>
    <source>
        <strain evidence="8">DSM 16537</strain>
    </source>
</reference>
<dbReference type="EMBL" id="LT838813">
    <property type="protein sequence ID" value="SMD45685.1"/>
    <property type="molecule type" value="Genomic_DNA"/>
</dbReference>
<sequence>MATFYMIGYKWLGMSIFVRAKITMSKTDKIENKILDVAYKFFINKGYKSTTMDEIAQELGISKKTLYKYFPGKMELLASAFDMLASKLSIKVNAVLDDKFLPYTTKLKYLLSNVASDIAPINPKILDELREYAPQIWTELLNYIRESGYLRFQKLIQEGIEKGYVLPNTNVAFVVFVYTSAIQNLIDNKFLSQFPEEMRSGFNFSPSEIYDQAIQIIFNGILTDDAQKEFRQI</sequence>
<keyword evidence="2" id="KW-0805">Transcription regulation</keyword>
<dbReference type="InterPro" id="IPR036271">
    <property type="entry name" value="Tet_transcr_reg_TetR-rel_C_sf"/>
</dbReference>
<dbReference type="GO" id="GO:0000976">
    <property type="term" value="F:transcription cis-regulatory region binding"/>
    <property type="evidence" value="ECO:0007669"/>
    <property type="project" value="TreeGrafter"/>
</dbReference>
<dbReference type="AlphaFoldDB" id="A0A1W2H9W2"/>
<dbReference type="Proteomes" id="UP000192333">
    <property type="component" value="Chromosome I"/>
</dbReference>
<dbReference type="PANTHER" id="PTHR30055:SF175">
    <property type="entry name" value="HTH-TYPE TRANSCRIPTIONAL REPRESSOR KSTR2"/>
    <property type="match status" value="1"/>
</dbReference>
<keyword evidence="4" id="KW-0804">Transcription</keyword>
<evidence type="ECO:0000256" key="5">
    <source>
        <dbReference type="PROSITE-ProRule" id="PRU00335"/>
    </source>
</evidence>
<dbReference type="PRINTS" id="PR00455">
    <property type="entry name" value="HTHTETR"/>
</dbReference>
<keyword evidence="3 5" id="KW-0238">DNA-binding</keyword>
<organism evidence="7 8">
    <name type="scientific">Aquiflexum balticum DSM 16537</name>
    <dbReference type="NCBI Taxonomy" id="758820"/>
    <lineage>
        <taxon>Bacteria</taxon>
        <taxon>Pseudomonadati</taxon>
        <taxon>Bacteroidota</taxon>
        <taxon>Cytophagia</taxon>
        <taxon>Cytophagales</taxon>
        <taxon>Cyclobacteriaceae</taxon>
        <taxon>Aquiflexum</taxon>
    </lineage>
</organism>
<evidence type="ECO:0000313" key="7">
    <source>
        <dbReference type="EMBL" id="SMD45685.1"/>
    </source>
</evidence>
<protein>
    <submittedName>
        <fullName evidence="7">Transcriptional regulator, TetR family</fullName>
    </submittedName>
</protein>
<dbReference type="GO" id="GO:0003700">
    <property type="term" value="F:DNA-binding transcription factor activity"/>
    <property type="evidence" value="ECO:0007669"/>
    <property type="project" value="TreeGrafter"/>
</dbReference>
<name>A0A1W2H9W2_9BACT</name>
<evidence type="ECO:0000256" key="2">
    <source>
        <dbReference type="ARBA" id="ARBA00023015"/>
    </source>
</evidence>
<feature type="domain" description="HTH tetR-type" evidence="6">
    <location>
        <begin position="28"/>
        <end position="88"/>
    </location>
</feature>
<feature type="DNA-binding region" description="H-T-H motif" evidence="5">
    <location>
        <begin position="51"/>
        <end position="70"/>
    </location>
</feature>
<evidence type="ECO:0000256" key="1">
    <source>
        <dbReference type="ARBA" id="ARBA00022491"/>
    </source>
</evidence>